<comment type="caution">
    <text evidence="2">The sequence shown here is derived from an EMBL/GenBank/DDBJ whole genome shotgun (WGS) entry which is preliminary data.</text>
</comment>
<organism evidence="2 3">
    <name type="scientific">Aedoeadaptatus coxii</name>
    <dbReference type="NCBI Taxonomy" id="755172"/>
    <lineage>
        <taxon>Bacteria</taxon>
        <taxon>Bacillati</taxon>
        <taxon>Bacillota</taxon>
        <taxon>Tissierellia</taxon>
        <taxon>Tissierellales</taxon>
        <taxon>Peptoniphilaceae</taxon>
        <taxon>Aedoeadaptatus</taxon>
    </lineage>
</organism>
<proteinExistence type="predicted"/>
<protein>
    <submittedName>
        <fullName evidence="2">Uncharacterized protein</fullName>
    </submittedName>
</protein>
<dbReference type="RefSeq" id="WP_198142704.1">
    <property type="nucleotide sequence ID" value="NZ_KQ960172.1"/>
</dbReference>
<reference evidence="3" key="1">
    <citation type="submission" date="2016-01" db="EMBL/GenBank/DDBJ databases">
        <authorList>
            <person name="Mitreva M."/>
            <person name="Pepin K.H."/>
            <person name="Mihindukulasuriya K.A."/>
            <person name="Fulton R."/>
            <person name="Fronick C."/>
            <person name="O'Laughlin M."/>
            <person name="Miner T."/>
            <person name="Herter B."/>
            <person name="Rosa B.A."/>
            <person name="Cordes M."/>
            <person name="Tomlinson C."/>
            <person name="Wollam A."/>
            <person name="Palsikar V.B."/>
            <person name="Mardis E.R."/>
            <person name="Wilson R.K."/>
        </authorList>
    </citation>
    <scope>NUCLEOTIDE SEQUENCE [LARGE SCALE GENOMIC DNA]</scope>
    <source>
        <strain evidence="3">DNF00729</strain>
    </source>
</reference>
<feature type="region of interest" description="Disordered" evidence="1">
    <location>
        <begin position="119"/>
        <end position="173"/>
    </location>
</feature>
<dbReference type="Proteomes" id="UP000070442">
    <property type="component" value="Unassembled WGS sequence"/>
</dbReference>
<dbReference type="STRING" id="755172.HMPREF1863_00667"/>
<feature type="compositionally biased region" description="Basic and acidic residues" evidence="1">
    <location>
        <begin position="124"/>
        <end position="133"/>
    </location>
</feature>
<evidence type="ECO:0000313" key="2">
    <source>
        <dbReference type="EMBL" id="KXB67195.1"/>
    </source>
</evidence>
<dbReference type="PATRIC" id="fig|755172.3.peg.640"/>
<evidence type="ECO:0000256" key="1">
    <source>
        <dbReference type="SAM" id="MobiDB-lite"/>
    </source>
</evidence>
<evidence type="ECO:0000313" key="3">
    <source>
        <dbReference type="Proteomes" id="UP000070442"/>
    </source>
</evidence>
<feature type="compositionally biased region" description="Polar residues" evidence="1">
    <location>
        <begin position="136"/>
        <end position="173"/>
    </location>
</feature>
<dbReference type="AlphaFoldDB" id="A0A134AHP8"/>
<keyword evidence="3" id="KW-1185">Reference proteome</keyword>
<accession>A0A134AHP8</accession>
<name>A0A134AHP8_9FIRM</name>
<dbReference type="EMBL" id="LSDG01000022">
    <property type="protein sequence ID" value="KXB67195.1"/>
    <property type="molecule type" value="Genomic_DNA"/>
</dbReference>
<sequence length="173" mass="20064">MEPIMKSSLKQLLLGWSGFIAINRRVLKVLGLDRAYLLSILAEGEEMFSKKGDNEGWFYQTVSSIENMSGFSQSKQYRLLKEFEDMGILSIKFDGFPQRRYLKLHYDVIEKIIFEENEQAPDDPVPKNEEVKMNEQGLQNDCSEDSYSQNELPDQSNGMTRSVRLNYQISQTE</sequence>
<gene>
    <name evidence="2" type="ORF">HMPREF1863_00667</name>
</gene>